<keyword evidence="1" id="KW-0732">Signal</keyword>
<name>A0AAD7D7D4_MYCRO</name>
<sequence length="88" mass="9622">MIMQTLAALHFLTQAACYSPSHAFPREVAIQSRERNLRPPRVFRSSVLEAGAVIRTGESLAGDPRDGRAIQDHAMPPCSCRSCLGKNT</sequence>
<proteinExistence type="predicted"/>
<organism evidence="2 3">
    <name type="scientific">Mycena rosella</name>
    <name type="common">Pink bonnet</name>
    <name type="synonym">Agaricus rosellus</name>
    <dbReference type="NCBI Taxonomy" id="1033263"/>
    <lineage>
        <taxon>Eukaryota</taxon>
        <taxon>Fungi</taxon>
        <taxon>Dikarya</taxon>
        <taxon>Basidiomycota</taxon>
        <taxon>Agaricomycotina</taxon>
        <taxon>Agaricomycetes</taxon>
        <taxon>Agaricomycetidae</taxon>
        <taxon>Agaricales</taxon>
        <taxon>Marasmiineae</taxon>
        <taxon>Mycenaceae</taxon>
        <taxon>Mycena</taxon>
    </lineage>
</organism>
<feature type="signal peptide" evidence="1">
    <location>
        <begin position="1"/>
        <end position="23"/>
    </location>
</feature>
<dbReference type="AlphaFoldDB" id="A0AAD7D7D4"/>
<evidence type="ECO:0000256" key="1">
    <source>
        <dbReference type="SAM" id="SignalP"/>
    </source>
</evidence>
<gene>
    <name evidence="2" type="ORF">B0H17DRAFT_1076850</name>
</gene>
<evidence type="ECO:0008006" key="4">
    <source>
        <dbReference type="Google" id="ProtNLM"/>
    </source>
</evidence>
<reference evidence="2" key="1">
    <citation type="submission" date="2023-03" db="EMBL/GenBank/DDBJ databases">
        <title>Massive genome expansion in bonnet fungi (Mycena s.s.) driven by repeated elements and novel gene families across ecological guilds.</title>
        <authorList>
            <consortium name="Lawrence Berkeley National Laboratory"/>
            <person name="Harder C.B."/>
            <person name="Miyauchi S."/>
            <person name="Viragh M."/>
            <person name="Kuo A."/>
            <person name="Thoen E."/>
            <person name="Andreopoulos B."/>
            <person name="Lu D."/>
            <person name="Skrede I."/>
            <person name="Drula E."/>
            <person name="Henrissat B."/>
            <person name="Morin E."/>
            <person name="Kohler A."/>
            <person name="Barry K."/>
            <person name="LaButti K."/>
            <person name="Morin E."/>
            <person name="Salamov A."/>
            <person name="Lipzen A."/>
            <person name="Mereny Z."/>
            <person name="Hegedus B."/>
            <person name="Baldrian P."/>
            <person name="Stursova M."/>
            <person name="Weitz H."/>
            <person name="Taylor A."/>
            <person name="Grigoriev I.V."/>
            <person name="Nagy L.G."/>
            <person name="Martin F."/>
            <person name="Kauserud H."/>
        </authorList>
    </citation>
    <scope>NUCLEOTIDE SEQUENCE</scope>
    <source>
        <strain evidence="2">CBHHK067</strain>
    </source>
</reference>
<evidence type="ECO:0000313" key="2">
    <source>
        <dbReference type="EMBL" id="KAJ7681134.1"/>
    </source>
</evidence>
<evidence type="ECO:0000313" key="3">
    <source>
        <dbReference type="Proteomes" id="UP001221757"/>
    </source>
</evidence>
<keyword evidence="3" id="KW-1185">Reference proteome</keyword>
<dbReference type="EMBL" id="JARKIE010000122">
    <property type="protein sequence ID" value="KAJ7681134.1"/>
    <property type="molecule type" value="Genomic_DNA"/>
</dbReference>
<comment type="caution">
    <text evidence="2">The sequence shown here is derived from an EMBL/GenBank/DDBJ whole genome shotgun (WGS) entry which is preliminary data.</text>
</comment>
<protein>
    <recommendedName>
        <fullName evidence="4">Secreted protein</fullName>
    </recommendedName>
</protein>
<dbReference type="Proteomes" id="UP001221757">
    <property type="component" value="Unassembled WGS sequence"/>
</dbReference>
<feature type="chain" id="PRO_5041969514" description="Secreted protein" evidence="1">
    <location>
        <begin position="24"/>
        <end position="88"/>
    </location>
</feature>
<accession>A0AAD7D7D4</accession>